<comment type="catalytic activity">
    <reaction evidence="4">
        <text>L-phenylalanyl-tRNA(Phe) + an N-terminal L-alpha-aminoacyl-[protein] = an N-terminal L-phenylalanyl-L-alpha-aminoacyl-[protein] + tRNA(Phe)</text>
        <dbReference type="Rhea" id="RHEA:43632"/>
        <dbReference type="Rhea" id="RHEA-COMP:9668"/>
        <dbReference type="Rhea" id="RHEA-COMP:9699"/>
        <dbReference type="Rhea" id="RHEA-COMP:10636"/>
        <dbReference type="Rhea" id="RHEA-COMP:10637"/>
        <dbReference type="ChEBI" id="CHEBI:78442"/>
        <dbReference type="ChEBI" id="CHEBI:78531"/>
        <dbReference type="ChEBI" id="CHEBI:78597"/>
        <dbReference type="ChEBI" id="CHEBI:83561"/>
        <dbReference type="EC" id="2.3.2.6"/>
    </reaction>
</comment>
<evidence type="ECO:0000256" key="4">
    <source>
        <dbReference type="HAMAP-Rule" id="MF_00688"/>
    </source>
</evidence>
<proteinExistence type="inferred from homology"/>
<dbReference type="GO" id="GO:0008914">
    <property type="term" value="F:leucyl-tRNA--protein transferase activity"/>
    <property type="evidence" value="ECO:0007669"/>
    <property type="project" value="UniProtKB-EC"/>
</dbReference>
<comment type="catalytic activity">
    <reaction evidence="4">
        <text>N-terminal L-lysyl-[protein] + L-leucyl-tRNA(Leu) = N-terminal L-leucyl-L-lysyl-[protein] + tRNA(Leu) + H(+)</text>
        <dbReference type="Rhea" id="RHEA:12340"/>
        <dbReference type="Rhea" id="RHEA-COMP:9613"/>
        <dbReference type="Rhea" id="RHEA-COMP:9622"/>
        <dbReference type="Rhea" id="RHEA-COMP:12670"/>
        <dbReference type="Rhea" id="RHEA-COMP:12671"/>
        <dbReference type="ChEBI" id="CHEBI:15378"/>
        <dbReference type="ChEBI" id="CHEBI:65249"/>
        <dbReference type="ChEBI" id="CHEBI:78442"/>
        <dbReference type="ChEBI" id="CHEBI:78494"/>
        <dbReference type="ChEBI" id="CHEBI:133043"/>
        <dbReference type="EC" id="2.3.2.6"/>
    </reaction>
</comment>
<evidence type="ECO:0000256" key="5">
    <source>
        <dbReference type="SAM" id="MobiDB-lite"/>
    </source>
</evidence>
<dbReference type="Gene3D" id="3.30.70.3550">
    <property type="entry name" value="Leucyl/phenylalanyl-tRNA-protein transferase, N-terminal domain"/>
    <property type="match status" value="1"/>
</dbReference>
<evidence type="ECO:0000256" key="3">
    <source>
        <dbReference type="ARBA" id="ARBA00023315"/>
    </source>
</evidence>
<gene>
    <name evidence="4" type="primary">aat</name>
    <name evidence="6" type="ORF">FHR36_002218</name>
</gene>
<evidence type="ECO:0000256" key="1">
    <source>
        <dbReference type="ARBA" id="ARBA00022490"/>
    </source>
</evidence>
<dbReference type="PANTHER" id="PTHR30098">
    <property type="entry name" value="LEUCYL/PHENYLALANYL-TRNA--PROTEIN TRANSFERASE"/>
    <property type="match status" value="1"/>
</dbReference>
<dbReference type="InterPro" id="IPR042203">
    <property type="entry name" value="Leu/Phe-tRNA_Trfase_C"/>
</dbReference>
<keyword evidence="2 4" id="KW-0808">Transferase</keyword>
<dbReference type="Gene3D" id="3.40.630.70">
    <property type="entry name" value="Leucyl/phenylalanyl-tRNA-protein transferase, C-terminal domain"/>
    <property type="match status" value="1"/>
</dbReference>
<dbReference type="SUPFAM" id="SSF55729">
    <property type="entry name" value="Acyl-CoA N-acyltransferases (Nat)"/>
    <property type="match status" value="1"/>
</dbReference>
<reference evidence="6 7" key="1">
    <citation type="submission" date="2022-06" db="EMBL/GenBank/DDBJ databases">
        <title>Sequencing the genomes of 1000 actinobacteria strains.</title>
        <authorList>
            <person name="Klenk H.-P."/>
        </authorList>
    </citation>
    <scope>NUCLEOTIDE SEQUENCE [LARGE SCALE GENOMIC DNA]</scope>
    <source>
        <strain evidence="6 7">DSM 41656</strain>
    </source>
</reference>
<keyword evidence="7" id="KW-1185">Reference proteome</keyword>
<feature type="region of interest" description="Disordered" evidence="5">
    <location>
        <begin position="232"/>
        <end position="265"/>
    </location>
</feature>
<dbReference type="RefSeq" id="WP_253796059.1">
    <property type="nucleotide sequence ID" value="NZ_BAAAUB010000073.1"/>
</dbReference>
<dbReference type="PANTHER" id="PTHR30098:SF2">
    <property type="entry name" value="LEUCYL_PHENYLALANYL-TRNA--PROTEIN TRANSFERASE"/>
    <property type="match status" value="1"/>
</dbReference>
<name>A0ABT1IVH6_9ACTN</name>
<evidence type="ECO:0000313" key="6">
    <source>
        <dbReference type="EMBL" id="MCP2309094.1"/>
    </source>
</evidence>
<comment type="caution">
    <text evidence="6">The sequence shown here is derived from an EMBL/GenBank/DDBJ whole genome shotgun (WGS) entry which is preliminary data.</text>
</comment>
<comment type="catalytic activity">
    <reaction evidence="4">
        <text>N-terminal L-arginyl-[protein] + L-leucyl-tRNA(Leu) = N-terminal L-leucyl-L-arginyl-[protein] + tRNA(Leu) + H(+)</text>
        <dbReference type="Rhea" id="RHEA:50416"/>
        <dbReference type="Rhea" id="RHEA-COMP:9613"/>
        <dbReference type="Rhea" id="RHEA-COMP:9622"/>
        <dbReference type="Rhea" id="RHEA-COMP:12672"/>
        <dbReference type="Rhea" id="RHEA-COMP:12673"/>
        <dbReference type="ChEBI" id="CHEBI:15378"/>
        <dbReference type="ChEBI" id="CHEBI:64719"/>
        <dbReference type="ChEBI" id="CHEBI:78442"/>
        <dbReference type="ChEBI" id="CHEBI:78494"/>
        <dbReference type="ChEBI" id="CHEBI:133044"/>
        <dbReference type="EC" id="2.3.2.6"/>
    </reaction>
</comment>
<accession>A0ABT1IVH6</accession>
<dbReference type="HAMAP" id="MF_00688">
    <property type="entry name" value="Leu_Phe_trans"/>
    <property type="match status" value="1"/>
</dbReference>
<comment type="similarity">
    <text evidence="4">Belongs to the L/F-transferase family.</text>
</comment>
<dbReference type="Pfam" id="PF03588">
    <property type="entry name" value="Leu_Phe_trans"/>
    <property type="match status" value="1"/>
</dbReference>
<organism evidence="6 7">
    <name type="scientific">Kitasatospora paracochleata</name>
    <dbReference type="NCBI Taxonomy" id="58354"/>
    <lineage>
        <taxon>Bacteria</taxon>
        <taxon>Bacillati</taxon>
        <taxon>Actinomycetota</taxon>
        <taxon>Actinomycetes</taxon>
        <taxon>Kitasatosporales</taxon>
        <taxon>Streptomycetaceae</taxon>
        <taxon>Kitasatospora</taxon>
    </lineage>
</organism>
<dbReference type="EC" id="2.3.2.6" evidence="4"/>
<evidence type="ECO:0000313" key="7">
    <source>
        <dbReference type="Proteomes" id="UP001206483"/>
    </source>
</evidence>
<dbReference type="InterPro" id="IPR004616">
    <property type="entry name" value="Leu/Phe-tRNA_Trfase"/>
</dbReference>
<comment type="function">
    <text evidence="4">Functions in the N-end rule pathway of protein degradation where it conjugates Leu, Phe and, less efficiently, Met from aminoacyl-tRNAs to the N-termini of proteins containing an N-terminal arginine or lysine.</text>
</comment>
<dbReference type="InterPro" id="IPR016181">
    <property type="entry name" value="Acyl_CoA_acyltransferase"/>
</dbReference>
<evidence type="ECO:0000256" key="2">
    <source>
        <dbReference type="ARBA" id="ARBA00022679"/>
    </source>
</evidence>
<dbReference type="EMBL" id="JAMZDX010000002">
    <property type="protein sequence ID" value="MCP2309094.1"/>
    <property type="molecule type" value="Genomic_DNA"/>
</dbReference>
<dbReference type="Proteomes" id="UP001206483">
    <property type="component" value="Unassembled WGS sequence"/>
</dbReference>
<dbReference type="InterPro" id="IPR042221">
    <property type="entry name" value="Leu/Phe-tRNA_Trfase_N"/>
</dbReference>
<comment type="subcellular location">
    <subcellularLocation>
        <location evidence="4">Cytoplasm</location>
    </subcellularLocation>
</comment>
<keyword evidence="3 4" id="KW-0012">Acyltransferase</keyword>
<protein>
    <recommendedName>
        <fullName evidence="4">Leucyl/phenylalanyl-tRNA--protein transferase</fullName>
        <ecNumber evidence="4">2.3.2.6</ecNumber>
    </recommendedName>
    <alternativeName>
        <fullName evidence="4">L/F-transferase</fullName>
    </alternativeName>
    <alternativeName>
        <fullName evidence="4">Leucyltransferase</fullName>
    </alternativeName>
    <alternativeName>
        <fullName evidence="4">Phenyalanyltransferase</fullName>
    </alternativeName>
</protein>
<keyword evidence="1 4" id="KW-0963">Cytoplasm</keyword>
<sequence length="265" mass="28630">MNGWWTTVDPATAPADAPAAFCADLTAESLLGAYRRGLFPLPTPDDYGRFINEARYEQQVTDGSIALPAGDGEHAYAVSWWSPDPRPVIPVHGTRLGSRLARRLRNSAWTTTADHAFARVVDLCAEDREPRWLTPDLRTALTDLHATGHAHSAEVWDGPELVGGVFGVRVGAVLSLDSMFHRRPDAARIAVADLAARFARAGGRHLDAQWDSPHIRTLGARPLPRDDYLALLHRGPDAAPPDPGPLPVARLGSAATPASRRGSRS</sequence>